<evidence type="ECO:0000313" key="2">
    <source>
        <dbReference type="EMBL" id="MER6618276.1"/>
    </source>
</evidence>
<evidence type="ECO:0000313" key="3">
    <source>
        <dbReference type="Proteomes" id="UP001445472"/>
    </source>
</evidence>
<dbReference type="Proteomes" id="UP001445472">
    <property type="component" value="Unassembled WGS sequence"/>
</dbReference>
<reference evidence="2 3" key="1">
    <citation type="submission" date="2024-06" db="EMBL/GenBank/DDBJ databases">
        <title>The Natural Products Discovery Center: Release of the First 8490 Sequenced Strains for Exploring Actinobacteria Biosynthetic Diversity.</title>
        <authorList>
            <person name="Kalkreuter E."/>
            <person name="Kautsar S.A."/>
            <person name="Yang D."/>
            <person name="Bader C.D."/>
            <person name="Teijaro C.N."/>
            <person name="Fluegel L."/>
            <person name="Davis C.M."/>
            <person name="Simpson J.R."/>
            <person name="Lauterbach L."/>
            <person name="Steele A.D."/>
            <person name="Gui C."/>
            <person name="Meng S."/>
            <person name="Li G."/>
            <person name="Viehrig K."/>
            <person name="Ye F."/>
            <person name="Su P."/>
            <person name="Kiefer A.F."/>
            <person name="Nichols A."/>
            <person name="Cepeda A.J."/>
            <person name="Yan W."/>
            <person name="Fan B."/>
            <person name="Jiang Y."/>
            <person name="Adhikari A."/>
            <person name="Zheng C.-J."/>
            <person name="Schuster L."/>
            <person name="Cowan T.M."/>
            <person name="Smanski M.J."/>
            <person name="Chevrette M.G."/>
            <person name="De Carvalho L.P.S."/>
            <person name="Shen B."/>
        </authorList>
    </citation>
    <scope>NUCLEOTIDE SEQUENCE [LARGE SCALE GENOMIC DNA]</scope>
    <source>
        <strain evidence="2 3">NPDC000837</strain>
    </source>
</reference>
<comment type="caution">
    <text evidence="2">The sequence shown here is derived from an EMBL/GenBank/DDBJ whole genome shotgun (WGS) entry which is preliminary data.</text>
</comment>
<sequence length="165" mass="18090">MGRISDSDRARNEDAIRAAMDRLLRGELPPGGKCDLKTLAVESGVTRTGFYPKKNRDGSPRPGPYQHLAEEFERRLVALQQAGKIVDPRAAQIERLQAQVAELKDRVIKRDEALAELTAFKTLAGSRIAAQQAEIELLREQAAALGNVRRLPVTRGVTAPYGSCS</sequence>
<name>A0ABV1V5I2_9ACTN</name>
<proteinExistence type="predicted"/>
<dbReference type="EMBL" id="JBEPBX010000055">
    <property type="protein sequence ID" value="MER6618276.1"/>
    <property type="molecule type" value="Genomic_DNA"/>
</dbReference>
<dbReference type="RefSeq" id="WP_351979171.1">
    <property type="nucleotide sequence ID" value="NZ_JBEPBX010000055.1"/>
</dbReference>
<feature type="coiled-coil region" evidence="1">
    <location>
        <begin position="93"/>
        <end position="148"/>
    </location>
</feature>
<organism evidence="2 3">
    <name type="scientific">Streptomyces xantholiticus</name>
    <dbReference type="NCBI Taxonomy" id="68285"/>
    <lineage>
        <taxon>Bacteria</taxon>
        <taxon>Bacillati</taxon>
        <taxon>Actinomycetota</taxon>
        <taxon>Actinomycetes</taxon>
        <taxon>Kitasatosporales</taxon>
        <taxon>Streptomycetaceae</taxon>
        <taxon>Streptomyces</taxon>
    </lineage>
</organism>
<protein>
    <submittedName>
        <fullName evidence="2">Uncharacterized protein</fullName>
    </submittedName>
</protein>
<accession>A0ABV1V5I2</accession>
<evidence type="ECO:0000256" key="1">
    <source>
        <dbReference type="SAM" id="Coils"/>
    </source>
</evidence>
<keyword evidence="3" id="KW-1185">Reference proteome</keyword>
<gene>
    <name evidence="2" type="ORF">ABT276_34235</name>
</gene>
<keyword evidence="1" id="KW-0175">Coiled coil</keyword>